<dbReference type="PANTHER" id="PTHR44757">
    <property type="entry name" value="DIGUANYLATE CYCLASE DGCP"/>
    <property type="match status" value="1"/>
</dbReference>
<dbReference type="InterPro" id="IPR013656">
    <property type="entry name" value="PAS_4"/>
</dbReference>
<dbReference type="Pfam" id="PF08448">
    <property type="entry name" value="PAS_4"/>
    <property type="match status" value="1"/>
</dbReference>
<dbReference type="InterPro" id="IPR000014">
    <property type="entry name" value="PAS"/>
</dbReference>
<dbReference type="Gene3D" id="3.30.450.20">
    <property type="entry name" value="PAS domain"/>
    <property type="match status" value="1"/>
</dbReference>
<gene>
    <name evidence="4" type="ORF">GCM10023318_21230</name>
</gene>
<dbReference type="SUPFAM" id="SSF55073">
    <property type="entry name" value="Nucleotide cyclase"/>
    <property type="match status" value="1"/>
</dbReference>
<dbReference type="CDD" id="cd01949">
    <property type="entry name" value="GGDEF"/>
    <property type="match status" value="1"/>
</dbReference>
<dbReference type="PROSITE" id="PS50887">
    <property type="entry name" value="GGDEF"/>
    <property type="match status" value="1"/>
</dbReference>
<evidence type="ECO:0000313" key="4">
    <source>
        <dbReference type="EMBL" id="GAA5050693.1"/>
    </source>
</evidence>
<evidence type="ECO:0000259" key="1">
    <source>
        <dbReference type="PROSITE" id="PS50112"/>
    </source>
</evidence>
<comment type="caution">
    <text evidence="4">The sequence shown here is derived from an EMBL/GenBank/DDBJ whole genome shotgun (WGS) entry which is preliminary data.</text>
</comment>
<dbReference type="Proteomes" id="UP001500603">
    <property type="component" value="Unassembled WGS sequence"/>
</dbReference>
<dbReference type="Gene3D" id="3.30.70.270">
    <property type="match status" value="1"/>
</dbReference>
<dbReference type="Pfam" id="PF00990">
    <property type="entry name" value="GGDEF"/>
    <property type="match status" value="1"/>
</dbReference>
<name>A0ABP9K622_9NOCA</name>
<protein>
    <recommendedName>
        <fullName evidence="6">Sensor domain-containing diguanylate cyclase</fullName>
    </recommendedName>
</protein>
<organism evidence="4 5">
    <name type="scientific">Nocardia callitridis</name>
    <dbReference type="NCBI Taxonomy" id="648753"/>
    <lineage>
        <taxon>Bacteria</taxon>
        <taxon>Bacillati</taxon>
        <taxon>Actinomycetota</taxon>
        <taxon>Actinomycetes</taxon>
        <taxon>Mycobacteriales</taxon>
        <taxon>Nocardiaceae</taxon>
        <taxon>Nocardia</taxon>
    </lineage>
</organism>
<feature type="domain" description="PAC" evidence="2">
    <location>
        <begin position="210"/>
        <end position="262"/>
    </location>
</feature>
<dbReference type="SMART" id="SM00091">
    <property type="entry name" value="PAS"/>
    <property type="match status" value="1"/>
</dbReference>
<dbReference type="InterPro" id="IPR052155">
    <property type="entry name" value="Biofilm_reg_signaling"/>
</dbReference>
<dbReference type="InterPro" id="IPR000700">
    <property type="entry name" value="PAS-assoc_C"/>
</dbReference>
<dbReference type="NCBIfam" id="TIGR00254">
    <property type="entry name" value="GGDEF"/>
    <property type="match status" value="1"/>
</dbReference>
<dbReference type="SMART" id="SM00267">
    <property type="entry name" value="GGDEF"/>
    <property type="match status" value="1"/>
</dbReference>
<dbReference type="PANTHER" id="PTHR44757:SF2">
    <property type="entry name" value="BIOFILM ARCHITECTURE MAINTENANCE PROTEIN MBAA"/>
    <property type="match status" value="1"/>
</dbReference>
<evidence type="ECO:0008006" key="6">
    <source>
        <dbReference type="Google" id="ProtNLM"/>
    </source>
</evidence>
<evidence type="ECO:0000259" key="2">
    <source>
        <dbReference type="PROSITE" id="PS50113"/>
    </source>
</evidence>
<keyword evidence="5" id="KW-1185">Reference proteome</keyword>
<dbReference type="InterPro" id="IPR029787">
    <property type="entry name" value="Nucleotide_cyclase"/>
</dbReference>
<dbReference type="SMART" id="SM00086">
    <property type="entry name" value="PAC"/>
    <property type="match status" value="1"/>
</dbReference>
<dbReference type="InterPro" id="IPR035965">
    <property type="entry name" value="PAS-like_dom_sf"/>
</dbReference>
<dbReference type="PROSITE" id="PS50112">
    <property type="entry name" value="PAS"/>
    <property type="match status" value="1"/>
</dbReference>
<dbReference type="NCBIfam" id="TIGR00229">
    <property type="entry name" value="sensory_box"/>
    <property type="match status" value="1"/>
</dbReference>
<proteinExistence type="predicted"/>
<dbReference type="InterPro" id="IPR001610">
    <property type="entry name" value="PAC"/>
</dbReference>
<sequence>MVDDIDSAALTRDWWRALTAAHDTTISVERWHELLSGLVKEFWAALDAENFDADAGALIGEALANAHLVDEMVPSVSAQVLGRLTQHCDRPDAVLRMAGLTATLGQSHQREVARARAEQGLPVEQTVAQRERAEQDARFRILFDNTAVAIAIGDTDGILLDANSALADMIGVPIGSLQGISVYDFAHPDDRGEIRDLLYDNLVPAREGTVMLDQRLVRADGSVGWMTFAITYVKGSRGHSDHLLAIGADITEQHRLQEELHRQARHDPLTGLANRRYLLERIQDLVSSAKEGDQAGLCFADLDHFKQVNDRYGHGVGDKVLVELAHRLHEAVHSDGCLVSRLGGDEFVALVPPPADADQVSVVANQLLSVFSNPVNVDGYDISVSASIGAVVTPVVGAEADTLLDVADAGLYYAKANGKGRWVLQTMRESD</sequence>
<evidence type="ECO:0000259" key="3">
    <source>
        <dbReference type="PROSITE" id="PS50887"/>
    </source>
</evidence>
<dbReference type="SUPFAM" id="SSF55785">
    <property type="entry name" value="PYP-like sensor domain (PAS domain)"/>
    <property type="match status" value="1"/>
</dbReference>
<dbReference type="EMBL" id="BAABJM010000002">
    <property type="protein sequence ID" value="GAA5050693.1"/>
    <property type="molecule type" value="Genomic_DNA"/>
</dbReference>
<dbReference type="InterPro" id="IPR000160">
    <property type="entry name" value="GGDEF_dom"/>
</dbReference>
<feature type="domain" description="PAS" evidence="1">
    <location>
        <begin position="135"/>
        <end position="206"/>
    </location>
</feature>
<accession>A0ABP9K622</accession>
<reference evidence="5" key="1">
    <citation type="journal article" date="2019" name="Int. J. Syst. Evol. Microbiol.">
        <title>The Global Catalogue of Microorganisms (GCM) 10K type strain sequencing project: providing services to taxonomists for standard genome sequencing and annotation.</title>
        <authorList>
            <consortium name="The Broad Institute Genomics Platform"/>
            <consortium name="The Broad Institute Genome Sequencing Center for Infectious Disease"/>
            <person name="Wu L."/>
            <person name="Ma J."/>
        </authorList>
    </citation>
    <scope>NUCLEOTIDE SEQUENCE [LARGE SCALE GENOMIC DNA]</scope>
    <source>
        <strain evidence="5">JCM 18298</strain>
    </source>
</reference>
<dbReference type="InterPro" id="IPR043128">
    <property type="entry name" value="Rev_trsase/Diguanyl_cyclase"/>
</dbReference>
<evidence type="ECO:0000313" key="5">
    <source>
        <dbReference type="Proteomes" id="UP001500603"/>
    </source>
</evidence>
<dbReference type="PROSITE" id="PS50113">
    <property type="entry name" value="PAC"/>
    <property type="match status" value="1"/>
</dbReference>
<feature type="domain" description="GGDEF" evidence="3">
    <location>
        <begin position="293"/>
        <end position="427"/>
    </location>
</feature>
<dbReference type="CDD" id="cd00130">
    <property type="entry name" value="PAS"/>
    <property type="match status" value="1"/>
</dbReference>